<proteinExistence type="predicted"/>
<evidence type="ECO:0000313" key="2">
    <source>
        <dbReference type="EMBL" id="MBS2098464.1"/>
    </source>
</evidence>
<organism evidence="2 3">
    <name type="scientific">Carboxylicivirga linearis</name>
    <dbReference type="NCBI Taxonomy" id="1628157"/>
    <lineage>
        <taxon>Bacteria</taxon>
        <taxon>Pseudomonadati</taxon>
        <taxon>Bacteroidota</taxon>
        <taxon>Bacteroidia</taxon>
        <taxon>Marinilabiliales</taxon>
        <taxon>Marinilabiliaceae</taxon>
        <taxon>Carboxylicivirga</taxon>
    </lineage>
</organism>
<feature type="signal peptide" evidence="1">
    <location>
        <begin position="1"/>
        <end position="20"/>
    </location>
</feature>
<dbReference type="Proteomes" id="UP000708576">
    <property type="component" value="Unassembled WGS sequence"/>
</dbReference>
<keyword evidence="1" id="KW-0732">Signal</keyword>
<comment type="caution">
    <text evidence="2">The sequence shown here is derived from an EMBL/GenBank/DDBJ whole genome shotgun (WGS) entry which is preliminary data.</text>
</comment>
<evidence type="ECO:0000313" key="3">
    <source>
        <dbReference type="Proteomes" id="UP000708576"/>
    </source>
</evidence>
<sequence>MVWKEIIILLFGLLSTTAMAAQDIADTKIKKYRKIGNLKIDTSFQAAYLQDFMVPFSEFKDLQNCRIKIKNKKLKTTMAARPNFFSVLLGKKNRRYVIVVNDDLKFNGVKLQDVPSEARIGLFAHELMHIRDYESRKITGIVERGYQYLSHNGKIKVEHYTDSLTIAAGFGQNLYHWASYVLHDSDACEDYKAFKAEVYMKPVTILNQMEQTF</sequence>
<protein>
    <recommendedName>
        <fullName evidence="4">DUF4157 domain-containing protein</fullName>
    </recommendedName>
</protein>
<feature type="chain" id="PRO_5047172853" description="DUF4157 domain-containing protein" evidence="1">
    <location>
        <begin position="21"/>
        <end position="213"/>
    </location>
</feature>
<dbReference type="EMBL" id="JAGUCO010000005">
    <property type="protein sequence ID" value="MBS2098464.1"/>
    <property type="molecule type" value="Genomic_DNA"/>
</dbReference>
<gene>
    <name evidence="2" type="ORF">KEM10_09245</name>
</gene>
<evidence type="ECO:0008006" key="4">
    <source>
        <dbReference type="Google" id="ProtNLM"/>
    </source>
</evidence>
<name>A0ABS5JUC4_9BACT</name>
<reference evidence="2 3" key="1">
    <citation type="journal article" date="2015" name="Int. J. Syst. Evol. Microbiol.">
        <title>Carboxylicivirga linearis sp. nov., isolated from a sea cucumber culture pond.</title>
        <authorList>
            <person name="Wang F.Q."/>
            <person name="Zhou Y.X."/>
            <person name="Lin X.Z."/>
            <person name="Chen G.J."/>
            <person name="Du Z.J."/>
        </authorList>
    </citation>
    <scope>NUCLEOTIDE SEQUENCE [LARGE SCALE GENOMIC DNA]</scope>
    <source>
        <strain evidence="2 3">FB218</strain>
    </source>
</reference>
<keyword evidence="3" id="KW-1185">Reference proteome</keyword>
<evidence type="ECO:0000256" key="1">
    <source>
        <dbReference type="SAM" id="SignalP"/>
    </source>
</evidence>
<dbReference type="RefSeq" id="WP_212215707.1">
    <property type="nucleotide sequence ID" value="NZ_JAGUCO010000005.1"/>
</dbReference>
<accession>A0ABS5JUC4</accession>